<dbReference type="InterPro" id="IPR011413">
    <property type="entry name" value="UCP036540_AIR"/>
</dbReference>
<dbReference type="Proteomes" id="UP000238220">
    <property type="component" value="Unassembled WGS sequence"/>
</dbReference>
<sequence>MNPHALVDALQDSRGLAQKRDIAGVVQALDLGAHSPVPVGDDCAAIADGDGWQLLAIEGFIPEFVERDPWFAGWCGVMVNVSDIYAMGGRPLAVVDAVWARDAERLQPLLAGIAAASAAYGVPVVGGHSNLRGSGENLAVSILGRARRLLSSFDARPGDVLVCAVDLRGAYREPFPHWNCAVGTDPARLRGDLELLPALAEDGLCAAAKDISQAGLIGTAMMLLECSAVGAVIDLDAIPCPAGADPQRWLLSAFPSYGFILSVPPRHVDAVIARFRGRNLACSAIGRCDDARRLLLRGDGGHALAWDFRRESVIGCAPPSQPELRHA</sequence>
<dbReference type="Gene3D" id="3.30.1330.10">
    <property type="entry name" value="PurM-like, N-terminal domain"/>
    <property type="match status" value="1"/>
</dbReference>
<reference evidence="4 5" key="1">
    <citation type="submission" date="2018-02" db="EMBL/GenBank/DDBJ databases">
        <title>Genome sequencing of Solimonas sp. HR-BB.</title>
        <authorList>
            <person name="Lee Y."/>
            <person name="Jeon C.O."/>
        </authorList>
    </citation>
    <scope>NUCLEOTIDE SEQUENCE [LARGE SCALE GENOMIC DNA]</scope>
    <source>
        <strain evidence="4 5">HR-BB</strain>
    </source>
</reference>
<dbReference type="SUPFAM" id="SSF56042">
    <property type="entry name" value="PurM C-terminal domain-like"/>
    <property type="match status" value="1"/>
</dbReference>
<dbReference type="InterPro" id="IPR036921">
    <property type="entry name" value="PurM-like_N_sf"/>
</dbReference>
<dbReference type="InterPro" id="IPR010918">
    <property type="entry name" value="PurM-like_C_dom"/>
</dbReference>
<dbReference type="OrthoDB" id="9767928at2"/>
<dbReference type="AlphaFoldDB" id="A0A2S5TKA9"/>
<dbReference type="NCBIfam" id="TIGR04049">
    <property type="entry name" value="AIR_rel_sll0787"/>
    <property type="match status" value="1"/>
</dbReference>
<evidence type="ECO:0000313" key="4">
    <source>
        <dbReference type="EMBL" id="PPE75429.1"/>
    </source>
</evidence>
<dbReference type="Gene3D" id="3.90.650.10">
    <property type="entry name" value="PurM-like C-terminal domain"/>
    <property type="match status" value="1"/>
</dbReference>
<proteinExistence type="predicted"/>
<keyword evidence="5" id="KW-1185">Reference proteome</keyword>
<dbReference type="PANTHER" id="PTHR30270">
    <property type="entry name" value="THIAMINE-MONOPHOSPHATE KINASE"/>
    <property type="match status" value="1"/>
</dbReference>
<gene>
    <name evidence="4" type="ORF">C3942_00610</name>
</gene>
<dbReference type="RefSeq" id="WP_104228395.1">
    <property type="nucleotide sequence ID" value="NZ_PSNW01000001.1"/>
</dbReference>
<dbReference type="Pfam" id="PF00586">
    <property type="entry name" value="AIRS"/>
    <property type="match status" value="1"/>
</dbReference>
<organism evidence="4 5">
    <name type="scientific">Solimonas fluminis</name>
    <dbReference type="NCBI Taxonomy" id="2086571"/>
    <lineage>
        <taxon>Bacteria</taxon>
        <taxon>Pseudomonadati</taxon>
        <taxon>Pseudomonadota</taxon>
        <taxon>Gammaproteobacteria</taxon>
        <taxon>Nevskiales</taxon>
        <taxon>Nevskiaceae</taxon>
        <taxon>Solimonas</taxon>
    </lineage>
</organism>
<keyword evidence="1" id="KW-0784">Thiamine biosynthesis</keyword>
<accession>A0A2S5TKA9</accession>
<dbReference type="EMBL" id="PSNW01000001">
    <property type="protein sequence ID" value="PPE75429.1"/>
    <property type="molecule type" value="Genomic_DNA"/>
</dbReference>
<evidence type="ECO:0000313" key="5">
    <source>
        <dbReference type="Proteomes" id="UP000238220"/>
    </source>
</evidence>
<name>A0A2S5TKA9_9GAMM</name>
<dbReference type="SUPFAM" id="SSF55326">
    <property type="entry name" value="PurM N-terminal domain-like"/>
    <property type="match status" value="1"/>
</dbReference>
<dbReference type="InterPro" id="IPR036676">
    <property type="entry name" value="PurM-like_C_sf"/>
</dbReference>
<feature type="domain" description="PurM-like N-terminal" evidence="2">
    <location>
        <begin position="40"/>
        <end position="142"/>
    </location>
</feature>
<dbReference type="GO" id="GO:0009228">
    <property type="term" value="P:thiamine biosynthetic process"/>
    <property type="evidence" value="ECO:0007669"/>
    <property type="project" value="UniProtKB-KW"/>
</dbReference>
<evidence type="ECO:0000259" key="2">
    <source>
        <dbReference type="Pfam" id="PF00586"/>
    </source>
</evidence>
<evidence type="ECO:0000256" key="1">
    <source>
        <dbReference type="ARBA" id="ARBA00022977"/>
    </source>
</evidence>
<dbReference type="Pfam" id="PF02769">
    <property type="entry name" value="AIRS_C"/>
    <property type="match status" value="1"/>
</dbReference>
<dbReference type="GO" id="GO:0009030">
    <property type="term" value="F:thiamine-phosphate kinase activity"/>
    <property type="evidence" value="ECO:0007669"/>
    <property type="project" value="InterPro"/>
</dbReference>
<feature type="domain" description="PurM-like C-terminal" evidence="3">
    <location>
        <begin position="185"/>
        <end position="293"/>
    </location>
</feature>
<dbReference type="PIRSF" id="PIRSF036540">
    <property type="entry name" value="UCP036540_AIR"/>
    <property type="match status" value="1"/>
</dbReference>
<dbReference type="InterPro" id="IPR006283">
    <property type="entry name" value="ThiL-like"/>
</dbReference>
<protein>
    <submittedName>
        <fullName evidence="4">Sll0787 family AIR synthase-like protein</fullName>
    </submittedName>
</protein>
<dbReference type="CDD" id="cd02192">
    <property type="entry name" value="PurM-like3"/>
    <property type="match status" value="1"/>
</dbReference>
<dbReference type="PANTHER" id="PTHR30270:SF0">
    <property type="entry name" value="THIAMINE-MONOPHOSPHATE KINASE"/>
    <property type="match status" value="1"/>
</dbReference>
<evidence type="ECO:0000259" key="3">
    <source>
        <dbReference type="Pfam" id="PF02769"/>
    </source>
</evidence>
<comment type="caution">
    <text evidence="4">The sequence shown here is derived from an EMBL/GenBank/DDBJ whole genome shotgun (WGS) entry which is preliminary data.</text>
</comment>
<dbReference type="InterPro" id="IPR016188">
    <property type="entry name" value="PurM-like_N"/>
</dbReference>
<dbReference type="InterPro" id="IPR024030">
    <property type="entry name" value="AIR_synthase-rel_sll0787"/>
</dbReference>